<accession>A0A5C6UCY3</accession>
<proteinExistence type="predicted"/>
<name>A0A5C6UCY3_9SPHN</name>
<feature type="region of interest" description="Disordered" evidence="1">
    <location>
        <begin position="1"/>
        <end position="60"/>
    </location>
</feature>
<dbReference type="RefSeq" id="WP_147079569.1">
    <property type="nucleotide sequence ID" value="NZ_VOQR01000001.1"/>
</dbReference>
<reference evidence="2 3" key="1">
    <citation type="journal article" date="2013" name="Antonie Van Leeuwenhoek">
        <title>Sphingomonas ginsenosidivorax sp. nov., with the ability to transform ginsenosides.</title>
        <authorList>
            <person name="Jin X.F."/>
            <person name="Kim J.K."/>
            <person name="Liu Q.M."/>
            <person name="Kang M.S."/>
            <person name="He D."/>
            <person name="Jin F.X."/>
            <person name="Kim S.C."/>
            <person name="Im W.T."/>
        </authorList>
    </citation>
    <scope>NUCLEOTIDE SEQUENCE [LARGE SCALE GENOMIC DNA]</scope>
    <source>
        <strain evidence="2 3">KHI67</strain>
    </source>
</reference>
<evidence type="ECO:0000256" key="1">
    <source>
        <dbReference type="SAM" id="MobiDB-lite"/>
    </source>
</evidence>
<evidence type="ECO:0000313" key="2">
    <source>
        <dbReference type="EMBL" id="TXC69885.1"/>
    </source>
</evidence>
<keyword evidence="3" id="KW-1185">Reference proteome</keyword>
<dbReference type="EMBL" id="VOQR01000001">
    <property type="protein sequence ID" value="TXC69885.1"/>
    <property type="molecule type" value="Genomic_DNA"/>
</dbReference>
<comment type="caution">
    <text evidence="2">The sequence shown here is derived from an EMBL/GenBank/DDBJ whole genome shotgun (WGS) entry which is preliminary data.</text>
</comment>
<feature type="compositionally biased region" description="Polar residues" evidence="1">
    <location>
        <begin position="14"/>
        <end position="30"/>
    </location>
</feature>
<evidence type="ECO:0000313" key="3">
    <source>
        <dbReference type="Proteomes" id="UP000321250"/>
    </source>
</evidence>
<organism evidence="2 3">
    <name type="scientific">Sphingomonas ginsenosidivorax</name>
    <dbReference type="NCBI Taxonomy" id="862135"/>
    <lineage>
        <taxon>Bacteria</taxon>
        <taxon>Pseudomonadati</taxon>
        <taxon>Pseudomonadota</taxon>
        <taxon>Alphaproteobacteria</taxon>
        <taxon>Sphingomonadales</taxon>
        <taxon>Sphingomonadaceae</taxon>
        <taxon>Sphingomonas</taxon>
    </lineage>
</organism>
<gene>
    <name evidence="2" type="ORF">FSB78_02110</name>
</gene>
<dbReference type="AlphaFoldDB" id="A0A5C6UCY3"/>
<dbReference type="Proteomes" id="UP000321250">
    <property type="component" value="Unassembled WGS sequence"/>
</dbReference>
<protein>
    <submittedName>
        <fullName evidence="2">Uncharacterized protein</fullName>
    </submittedName>
</protein>
<sequence length="383" mass="39830">MAVTGPGIAHALPDSSSTKPDQPQSFSSDAPVSAATALPPSGKAQQANGFDPESQRRVTQKTKVARIALNTAMGSPAKIPAGRVEVRVPSLPPAEGSVVPTVSSTTDGYHGTVLSQEIQAANRFIMNSDNLDASSARGLSNLYTGMRVDGADARGNRVADTAVISVEGKTGNRYTDDYYYVAQASSAFAKVNDSGTARHPSGNLFGGNDITELRTGSTYWNSITGREIDVEVQSGASVLDKVGVQIVQTAKDRVAGTGNDIALGIANQAGATTGWSQGISFGMRNGIWPFNISSTLIGSHASAMSNGPSYTALNGIDFTAIRFSGAAMTTADGSKICLNGRDACWYHSGTKLYYDVGGSHMLSIEDGTGNVILRGNLIQQGTP</sequence>